<feature type="transmembrane region" description="Helical" evidence="11">
    <location>
        <begin position="15"/>
        <end position="33"/>
    </location>
</feature>
<proteinExistence type="inferred from homology"/>
<comment type="subunit">
    <text evidence="11">NDH-1 is composed of 14 different subunits. Subunits NuoA, H, J, K, L, M, N constitute the membrane sector of the complex.</text>
</comment>
<evidence type="ECO:0000256" key="6">
    <source>
        <dbReference type="ARBA" id="ARBA00022719"/>
    </source>
</evidence>
<evidence type="ECO:0000256" key="2">
    <source>
        <dbReference type="ARBA" id="ARBA00004141"/>
    </source>
</evidence>
<dbReference type="FunFam" id="1.10.287.3510:FF:000001">
    <property type="entry name" value="NADH-quinone oxidoreductase subunit K"/>
    <property type="match status" value="1"/>
</dbReference>
<dbReference type="PANTHER" id="PTHR11434">
    <property type="entry name" value="NADH-UBIQUINONE OXIDOREDUCTASE SUBUNIT ND4L"/>
    <property type="match status" value="1"/>
</dbReference>
<feature type="transmembrane region" description="Helical" evidence="11">
    <location>
        <begin position="38"/>
        <end position="58"/>
    </location>
</feature>
<keyword evidence="12" id="KW-0560">Oxidoreductase</keyword>
<evidence type="ECO:0000256" key="7">
    <source>
        <dbReference type="ARBA" id="ARBA00022967"/>
    </source>
</evidence>
<dbReference type="AlphaFoldDB" id="A0A8J6PIL3"/>
<comment type="function">
    <text evidence="11">NDH-1 shuttles electrons from NADH, via FMN and iron-sulfur (Fe-S) centers, to quinones in the respiratory chain. The immediate electron acceptor for the enzyme in this species is believed to be a menaquinone. Couples the redox reaction to proton translocation (for every two electrons transferred, four hydrogen ions are translocated across the cytoplasmic membrane), and thus conserves the redox energy in a proton gradient.</text>
</comment>
<keyword evidence="8 11" id="KW-1133">Transmembrane helix</keyword>
<dbReference type="NCBIfam" id="NF004320">
    <property type="entry name" value="PRK05715.1-2"/>
    <property type="match status" value="1"/>
</dbReference>
<evidence type="ECO:0000313" key="13">
    <source>
        <dbReference type="Proteomes" id="UP000652681"/>
    </source>
</evidence>
<accession>A0A8J6PIL3</accession>
<dbReference type="Pfam" id="PF00420">
    <property type="entry name" value="Oxidored_q2"/>
    <property type="match status" value="1"/>
</dbReference>
<evidence type="ECO:0000256" key="5">
    <source>
        <dbReference type="ARBA" id="ARBA00022692"/>
    </source>
</evidence>
<evidence type="ECO:0000256" key="3">
    <source>
        <dbReference type="ARBA" id="ARBA00010519"/>
    </source>
</evidence>
<keyword evidence="13" id="KW-1185">Reference proteome</keyword>
<dbReference type="GO" id="GO:0005886">
    <property type="term" value="C:plasma membrane"/>
    <property type="evidence" value="ECO:0007669"/>
    <property type="project" value="UniProtKB-SubCell"/>
</dbReference>
<dbReference type="InterPro" id="IPR001133">
    <property type="entry name" value="NADH_UbQ_OxRdtase_chain4L/K"/>
</dbReference>
<keyword evidence="11" id="KW-1003">Cell membrane</keyword>
<dbReference type="Gene3D" id="1.10.287.3510">
    <property type="match status" value="1"/>
</dbReference>
<comment type="function">
    <text evidence="1">NDH-1 shuttles electrons from NADH, via FMN and iron-sulfur (Fe-S) centers, to quinones in the respiratory chain. The immediate electron acceptor for the enzyme in this species is believed to be ubiquinone. Couples the redox reaction to proton translocation (for every two electrons transferred, four hydrogen ions are translocated across the cytoplasmic membrane), and thus conserves the redox energy in a proton gradient.</text>
</comment>
<evidence type="ECO:0000256" key="10">
    <source>
        <dbReference type="ARBA" id="ARBA00023136"/>
    </source>
</evidence>
<evidence type="ECO:0000256" key="9">
    <source>
        <dbReference type="ARBA" id="ARBA00023027"/>
    </source>
</evidence>
<evidence type="ECO:0000256" key="11">
    <source>
        <dbReference type="HAMAP-Rule" id="MF_01456"/>
    </source>
</evidence>
<dbReference type="GO" id="GO:0030964">
    <property type="term" value="C:NADH dehydrogenase complex"/>
    <property type="evidence" value="ECO:0007669"/>
    <property type="project" value="TreeGrafter"/>
</dbReference>
<dbReference type="PANTHER" id="PTHR11434:SF21">
    <property type="entry name" value="NADH DEHYDROGENASE SUBUNIT 4L-RELATED"/>
    <property type="match status" value="1"/>
</dbReference>
<name>A0A8J6PIL3_9FLAO</name>
<evidence type="ECO:0000256" key="8">
    <source>
        <dbReference type="ARBA" id="ARBA00022989"/>
    </source>
</evidence>
<comment type="catalytic activity">
    <reaction evidence="11">
        <text>a quinone + NADH + 5 H(+)(in) = a quinol + NAD(+) + 4 H(+)(out)</text>
        <dbReference type="Rhea" id="RHEA:57888"/>
        <dbReference type="ChEBI" id="CHEBI:15378"/>
        <dbReference type="ChEBI" id="CHEBI:24646"/>
        <dbReference type="ChEBI" id="CHEBI:57540"/>
        <dbReference type="ChEBI" id="CHEBI:57945"/>
        <dbReference type="ChEBI" id="CHEBI:132124"/>
    </reaction>
</comment>
<gene>
    <name evidence="11 12" type="primary">nuoK</name>
    <name evidence="12" type="ORF">H9Y05_04270</name>
</gene>
<dbReference type="GO" id="GO:0050136">
    <property type="term" value="F:NADH dehydrogenase (quinone) (non-electrogenic) activity"/>
    <property type="evidence" value="ECO:0007669"/>
    <property type="project" value="UniProtKB-UniRule"/>
</dbReference>
<keyword evidence="9 11" id="KW-0520">NAD</keyword>
<dbReference type="GO" id="GO:0048038">
    <property type="term" value="F:quinone binding"/>
    <property type="evidence" value="ECO:0007669"/>
    <property type="project" value="UniProtKB-KW"/>
</dbReference>
<protein>
    <recommendedName>
        <fullName evidence="11">NADH-quinone oxidoreductase subunit K</fullName>
        <ecNumber evidence="11">7.1.1.-</ecNumber>
    </recommendedName>
    <alternativeName>
        <fullName evidence="11">NADH dehydrogenase I subunit K</fullName>
    </alternativeName>
    <alternativeName>
        <fullName evidence="11">NDH-1 subunit K</fullName>
    </alternativeName>
</protein>
<dbReference type="Proteomes" id="UP000652681">
    <property type="component" value="Unassembled WGS sequence"/>
</dbReference>
<keyword evidence="10 11" id="KW-0472">Membrane</keyword>
<organism evidence="12 13">
    <name type="scientific">Taishania pollutisoli</name>
    <dbReference type="NCBI Taxonomy" id="2766479"/>
    <lineage>
        <taxon>Bacteria</taxon>
        <taxon>Pseudomonadati</taxon>
        <taxon>Bacteroidota</taxon>
        <taxon>Flavobacteriia</taxon>
        <taxon>Flavobacteriales</taxon>
        <taxon>Crocinitomicaceae</taxon>
        <taxon>Taishania</taxon>
    </lineage>
</organism>
<evidence type="ECO:0000256" key="1">
    <source>
        <dbReference type="ARBA" id="ARBA00002378"/>
    </source>
</evidence>
<comment type="caution">
    <text evidence="12">The sequence shown here is derived from an EMBL/GenBank/DDBJ whole genome shotgun (WGS) entry which is preliminary data.</text>
</comment>
<evidence type="ECO:0000256" key="4">
    <source>
        <dbReference type="ARBA" id="ARBA00022448"/>
    </source>
</evidence>
<dbReference type="HAMAP" id="MF_01456">
    <property type="entry name" value="NDH1_NuoK"/>
    <property type="match status" value="1"/>
</dbReference>
<dbReference type="InterPro" id="IPR039428">
    <property type="entry name" value="NUOK/Mnh_C1-like"/>
</dbReference>
<dbReference type="EC" id="7.1.1.-" evidence="11"/>
<dbReference type="EMBL" id="JACVEL010000002">
    <property type="protein sequence ID" value="MBC9811685.1"/>
    <property type="molecule type" value="Genomic_DNA"/>
</dbReference>
<dbReference type="NCBIfam" id="NF004323">
    <property type="entry name" value="PRK05715.1-5"/>
    <property type="match status" value="1"/>
</dbReference>
<sequence length="109" mass="11874">MVLATMLKSGVSLEFYVILATILFTIGVLGVLIRKNAIIILMCVELMLNAVNLLMVAFSTYHGTGDAQVFVFFIMVVAAAEATVGLSILVLLYRNRKTVDVGMFNKLKG</sequence>
<feature type="transmembrane region" description="Helical" evidence="11">
    <location>
        <begin position="70"/>
        <end position="93"/>
    </location>
</feature>
<comment type="subcellular location">
    <subcellularLocation>
        <location evidence="11">Cell membrane</location>
        <topology evidence="11">Multi-pass membrane protein</topology>
    </subcellularLocation>
    <subcellularLocation>
        <location evidence="2">Membrane</location>
        <topology evidence="2">Multi-pass membrane protein</topology>
    </subcellularLocation>
</comment>
<comment type="similarity">
    <text evidence="3 11">Belongs to the complex I subunit 4L family.</text>
</comment>
<keyword evidence="5 11" id="KW-0812">Transmembrane</keyword>
<keyword evidence="4 11" id="KW-0813">Transport</keyword>
<dbReference type="GO" id="GO:0042773">
    <property type="term" value="P:ATP synthesis coupled electron transport"/>
    <property type="evidence" value="ECO:0007669"/>
    <property type="project" value="InterPro"/>
</dbReference>
<keyword evidence="6 11" id="KW-0874">Quinone</keyword>
<evidence type="ECO:0000313" key="12">
    <source>
        <dbReference type="EMBL" id="MBC9811685.1"/>
    </source>
</evidence>
<dbReference type="RefSeq" id="WP_163490875.1">
    <property type="nucleotide sequence ID" value="NZ_JACVEL010000002.1"/>
</dbReference>
<keyword evidence="7 11" id="KW-1278">Translocase</keyword>
<reference evidence="12" key="1">
    <citation type="submission" date="2020-09" db="EMBL/GenBank/DDBJ databases">
        <title>Taishania pollutisoli gen. nov., sp. nov., Isolated from Tetrabromobisphenol A-Contaminated Soil.</title>
        <authorList>
            <person name="Chen Q."/>
        </authorList>
    </citation>
    <scope>NUCLEOTIDE SEQUENCE</scope>
    <source>
        <strain evidence="12">CZZ-1</strain>
    </source>
</reference>
<dbReference type="NCBIfam" id="NF004321">
    <property type="entry name" value="PRK05715.1-3"/>
    <property type="match status" value="1"/>
</dbReference>